<comment type="caution">
    <text evidence="1">The sequence shown here is derived from an EMBL/GenBank/DDBJ whole genome shotgun (WGS) entry which is preliminary data.</text>
</comment>
<keyword evidence="2" id="KW-1185">Reference proteome</keyword>
<name>A0ABN2WA36_9ACTN</name>
<organism evidence="1 2">
    <name type="scientific">Streptomyces albiaxialis</name>
    <dbReference type="NCBI Taxonomy" id="329523"/>
    <lineage>
        <taxon>Bacteria</taxon>
        <taxon>Bacillati</taxon>
        <taxon>Actinomycetota</taxon>
        <taxon>Actinomycetes</taxon>
        <taxon>Kitasatosporales</taxon>
        <taxon>Streptomycetaceae</taxon>
        <taxon>Streptomyces</taxon>
    </lineage>
</organism>
<accession>A0ABN2WA36</accession>
<sequence>MTPPIVVHPPSPSGERRVTAHTELLGMARSAQDVVDLLRRAGLKPEDIQIEDPALVEWRGGGPETWGPAPGG</sequence>
<evidence type="ECO:0000313" key="2">
    <source>
        <dbReference type="Proteomes" id="UP001500016"/>
    </source>
</evidence>
<reference evidence="1 2" key="1">
    <citation type="journal article" date="2019" name="Int. J. Syst. Evol. Microbiol.">
        <title>The Global Catalogue of Microorganisms (GCM) 10K type strain sequencing project: providing services to taxonomists for standard genome sequencing and annotation.</title>
        <authorList>
            <consortium name="The Broad Institute Genomics Platform"/>
            <consortium name="The Broad Institute Genome Sequencing Center for Infectious Disease"/>
            <person name="Wu L."/>
            <person name="Ma J."/>
        </authorList>
    </citation>
    <scope>NUCLEOTIDE SEQUENCE [LARGE SCALE GENOMIC DNA]</scope>
    <source>
        <strain evidence="1 2">JCM 15478</strain>
    </source>
</reference>
<gene>
    <name evidence="1" type="ORF">GCM10009801_50160</name>
</gene>
<dbReference type="Proteomes" id="UP001500016">
    <property type="component" value="Unassembled WGS sequence"/>
</dbReference>
<dbReference type="EMBL" id="BAAAPE010000013">
    <property type="protein sequence ID" value="GAA2087276.1"/>
    <property type="molecule type" value="Genomic_DNA"/>
</dbReference>
<protein>
    <submittedName>
        <fullName evidence="1">Uncharacterized protein</fullName>
    </submittedName>
</protein>
<dbReference type="RefSeq" id="WP_344531537.1">
    <property type="nucleotide sequence ID" value="NZ_BAAAPE010000013.1"/>
</dbReference>
<proteinExistence type="predicted"/>
<evidence type="ECO:0000313" key="1">
    <source>
        <dbReference type="EMBL" id="GAA2087276.1"/>
    </source>
</evidence>